<evidence type="ECO:0000313" key="9">
    <source>
        <dbReference type="EMBL" id="ENN83037.1"/>
    </source>
</evidence>
<evidence type="ECO:0000313" key="8">
    <source>
        <dbReference type="EMBL" id="ENN80635.1"/>
    </source>
</evidence>
<dbReference type="SMART" id="SM00680">
    <property type="entry name" value="CLIP"/>
    <property type="match status" value="1"/>
</dbReference>
<dbReference type="AlphaFoldDB" id="N6UVX8"/>
<keyword evidence="2 6" id="KW-0732">Signal</keyword>
<keyword evidence="5" id="KW-1015">Disulfide bond</keyword>
<name>N6UVX8_DENPD</name>
<feature type="domain" description="Clip" evidence="7">
    <location>
        <begin position="24"/>
        <end position="81"/>
    </location>
</feature>
<keyword evidence="4" id="KW-0720">Serine protease</keyword>
<proteinExistence type="predicted"/>
<gene>
    <name evidence="9" type="ORF">YQE_00601</name>
    <name evidence="8" type="ORF">YQE_02945</name>
</gene>
<dbReference type="EMBL" id="KB737368">
    <property type="protein sequence ID" value="ENN83037.1"/>
    <property type="molecule type" value="Genomic_DNA"/>
</dbReference>
<dbReference type="HOGENOM" id="CLU_2457074_0_0_1"/>
<organism evidence="9">
    <name type="scientific">Dendroctonus ponderosae</name>
    <name type="common">Mountain pine beetle</name>
    <dbReference type="NCBI Taxonomy" id="77166"/>
    <lineage>
        <taxon>Eukaryota</taxon>
        <taxon>Metazoa</taxon>
        <taxon>Ecdysozoa</taxon>
        <taxon>Arthropoda</taxon>
        <taxon>Hexapoda</taxon>
        <taxon>Insecta</taxon>
        <taxon>Pterygota</taxon>
        <taxon>Neoptera</taxon>
        <taxon>Endopterygota</taxon>
        <taxon>Coleoptera</taxon>
        <taxon>Polyphaga</taxon>
        <taxon>Cucujiformia</taxon>
        <taxon>Curculionidae</taxon>
        <taxon>Scolytinae</taxon>
        <taxon>Dendroctonus</taxon>
    </lineage>
</organism>
<reference evidence="9" key="1">
    <citation type="journal article" date="2013" name="Genome Biol.">
        <title>Draft genome of the mountain pine beetle, Dendroctonus ponderosae Hopkins, a major forest pest.</title>
        <authorList>
            <person name="Keeling C.I."/>
            <person name="Yuen M.M."/>
            <person name="Liao N.Y."/>
            <person name="Docking T.R."/>
            <person name="Chan S.K."/>
            <person name="Taylor G.A."/>
            <person name="Palmquist D.L."/>
            <person name="Jackman S.D."/>
            <person name="Nguyen A."/>
            <person name="Li M."/>
            <person name="Henderson H."/>
            <person name="Janes J.K."/>
            <person name="Zhao Y."/>
            <person name="Pandoh P."/>
            <person name="Moore R."/>
            <person name="Sperling F.A."/>
            <person name="Huber D.P."/>
            <person name="Birol I."/>
            <person name="Jones S.J."/>
            <person name="Bohlmann J."/>
        </authorList>
    </citation>
    <scope>NUCLEOTIDE SEQUENCE</scope>
</reference>
<evidence type="ECO:0000256" key="4">
    <source>
        <dbReference type="ARBA" id="ARBA00022825"/>
    </source>
</evidence>
<feature type="chain" id="PRO_5009708297" description="Clip domain-containing protein" evidence="6">
    <location>
        <begin position="19"/>
        <end position="89"/>
    </location>
</feature>
<dbReference type="EMBL" id="KB740446">
    <property type="protein sequence ID" value="ENN80635.1"/>
    <property type="molecule type" value="Genomic_DNA"/>
</dbReference>
<feature type="signal peptide" evidence="6">
    <location>
        <begin position="1"/>
        <end position="18"/>
    </location>
</feature>
<evidence type="ECO:0000256" key="5">
    <source>
        <dbReference type="ARBA" id="ARBA00023157"/>
    </source>
</evidence>
<dbReference type="Pfam" id="PF12032">
    <property type="entry name" value="CLIP"/>
    <property type="match status" value="1"/>
</dbReference>
<keyword evidence="1" id="KW-0645">Protease</keyword>
<keyword evidence="3" id="KW-0378">Hydrolase</keyword>
<evidence type="ECO:0000256" key="6">
    <source>
        <dbReference type="SAM" id="SignalP"/>
    </source>
</evidence>
<protein>
    <recommendedName>
        <fullName evidence="7">Clip domain-containing protein</fullName>
    </recommendedName>
</protein>
<evidence type="ECO:0000259" key="7">
    <source>
        <dbReference type="PROSITE" id="PS51888"/>
    </source>
</evidence>
<dbReference type="GO" id="GO:0008236">
    <property type="term" value="F:serine-type peptidase activity"/>
    <property type="evidence" value="ECO:0007669"/>
    <property type="project" value="UniProtKB-KW"/>
</dbReference>
<dbReference type="Gene3D" id="3.30.1640.30">
    <property type="match status" value="1"/>
</dbReference>
<evidence type="ECO:0000256" key="2">
    <source>
        <dbReference type="ARBA" id="ARBA00022729"/>
    </source>
</evidence>
<dbReference type="GO" id="GO:0006508">
    <property type="term" value="P:proteolysis"/>
    <property type="evidence" value="ECO:0007669"/>
    <property type="project" value="UniProtKB-KW"/>
</dbReference>
<evidence type="ECO:0000256" key="3">
    <source>
        <dbReference type="ARBA" id="ARBA00022801"/>
    </source>
</evidence>
<accession>N6UVX8</accession>
<dbReference type="InterPro" id="IPR022700">
    <property type="entry name" value="CLIP"/>
</dbReference>
<dbReference type="PROSITE" id="PS51888">
    <property type="entry name" value="CLIP"/>
    <property type="match status" value="1"/>
</dbReference>
<sequence>MWLLKYFCLVLLFYGAKAQRRPAICKSPNGEKGTCVPFLECELFKKLLENGANKLSDKQKQFLRASECKQRKDGQFPMSCCGTATNFKD</sequence>
<dbReference type="InterPro" id="IPR038565">
    <property type="entry name" value="CLIP_sf"/>
</dbReference>
<evidence type="ECO:0000256" key="1">
    <source>
        <dbReference type="ARBA" id="ARBA00022670"/>
    </source>
</evidence>
<feature type="non-terminal residue" evidence="9">
    <location>
        <position position="1"/>
    </location>
</feature>